<comment type="caution">
    <text evidence="10">The sequence shown here is derived from an EMBL/GenBank/DDBJ whole genome shotgun (WGS) entry which is preliminary data.</text>
</comment>
<keyword evidence="7" id="KW-0175">Coiled coil</keyword>
<dbReference type="OrthoDB" id="21204at2759"/>
<evidence type="ECO:0000313" key="11">
    <source>
        <dbReference type="Proteomes" id="UP000198287"/>
    </source>
</evidence>
<dbReference type="Gene3D" id="3.30.40.10">
    <property type="entry name" value="Zinc/RING finger domain, C3HC4 (zinc finger)"/>
    <property type="match status" value="1"/>
</dbReference>
<feature type="coiled-coil region" evidence="7">
    <location>
        <begin position="243"/>
        <end position="270"/>
    </location>
</feature>
<keyword evidence="2" id="KW-0132">Cell division</keyword>
<dbReference type="GO" id="GO:0008270">
    <property type="term" value="F:zinc ion binding"/>
    <property type="evidence" value="ECO:0007669"/>
    <property type="project" value="UniProtKB-KW"/>
</dbReference>
<dbReference type="GO" id="GO:0061630">
    <property type="term" value="F:ubiquitin protein ligase activity"/>
    <property type="evidence" value="ECO:0007669"/>
    <property type="project" value="InterPro"/>
</dbReference>
<keyword evidence="3 6" id="KW-0479">Metal-binding</keyword>
<dbReference type="SUPFAM" id="SSF57850">
    <property type="entry name" value="RING/U-box"/>
    <property type="match status" value="1"/>
</dbReference>
<evidence type="ECO:0000256" key="2">
    <source>
        <dbReference type="ARBA" id="ARBA00022618"/>
    </source>
</evidence>
<evidence type="ECO:0000256" key="3">
    <source>
        <dbReference type="ARBA" id="ARBA00022771"/>
    </source>
</evidence>
<keyword evidence="4" id="KW-0131">Cell cycle</keyword>
<feature type="compositionally biased region" description="Acidic residues" evidence="8">
    <location>
        <begin position="118"/>
        <end position="141"/>
    </location>
</feature>
<evidence type="ECO:0000259" key="9">
    <source>
        <dbReference type="PROSITE" id="PS50089"/>
    </source>
</evidence>
<dbReference type="Pfam" id="PF12861">
    <property type="entry name" value="zf-ANAPC11"/>
    <property type="match status" value="1"/>
</dbReference>
<protein>
    <recommendedName>
        <fullName evidence="1">Anaphase-promoting complex subunit 11</fullName>
    </recommendedName>
</protein>
<dbReference type="InterPro" id="IPR024991">
    <property type="entry name" value="RING-H2_APC11"/>
</dbReference>
<evidence type="ECO:0000256" key="7">
    <source>
        <dbReference type="SAM" id="Coils"/>
    </source>
</evidence>
<dbReference type="GO" id="GO:0051301">
    <property type="term" value="P:cell division"/>
    <property type="evidence" value="ECO:0007669"/>
    <property type="project" value="UniProtKB-KW"/>
</dbReference>
<evidence type="ECO:0000256" key="8">
    <source>
        <dbReference type="SAM" id="MobiDB-lite"/>
    </source>
</evidence>
<dbReference type="GO" id="GO:0097602">
    <property type="term" value="F:cullin family protein binding"/>
    <property type="evidence" value="ECO:0007669"/>
    <property type="project" value="InterPro"/>
</dbReference>
<proteinExistence type="predicted"/>
<keyword evidence="3 6" id="KW-0863">Zinc-finger</keyword>
<reference evidence="10 11" key="1">
    <citation type="submission" date="2015-12" db="EMBL/GenBank/DDBJ databases">
        <title>The genome of Folsomia candida.</title>
        <authorList>
            <person name="Faddeeva A."/>
            <person name="Derks M.F."/>
            <person name="Anvar Y."/>
            <person name="Smit S."/>
            <person name="Van Straalen N."/>
            <person name="Roelofs D."/>
        </authorList>
    </citation>
    <scope>NUCLEOTIDE SEQUENCE [LARGE SCALE GENOMIC DNA]</scope>
    <source>
        <strain evidence="10 11">VU population</strain>
        <tissue evidence="10">Whole body</tissue>
    </source>
</reference>
<keyword evidence="5" id="KW-0862">Zinc</keyword>
<accession>A0A226E8C7</accession>
<keyword evidence="11" id="KW-1185">Reference proteome</keyword>
<evidence type="ECO:0000256" key="1">
    <source>
        <dbReference type="ARBA" id="ARBA00013928"/>
    </source>
</evidence>
<feature type="region of interest" description="Disordered" evidence="8">
    <location>
        <begin position="117"/>
        <end position="141"/>
    </location>
</feature>
<dbReference type="InterPro" id="IPR001841">
    <property type="entry name" value="Znf_RING"/>
</dbReference>
<keyword evidence="4" id="KW-0498">Mitosis</keyword>
<gene>
    <name evidence="10" type="ORF">Fcan01_12468</name>
</gene>
<dbReference type="AlphaFoldDB" id="A0A226E8C7"/>
<evidence type="ECO:0000313" key="10">
    <source>
        <dbReference type="EMBL" id="OXA53111.1"/>
    </source>
</evidence>
<feature type="domain" description="RING-type" evidence="9">
    <location>
        <begin position="163"/>
        <end position="192"/>
    </location>
</feature>
<dbReference type="Proteomes" id="UP000198287">
    <property type="component" value="Unassembled WGS sequence"/>
</dbReference>
<evidence type="ECO:0000256" key="4">
    <source>
        <dbReference type="ARBA" id="ARBA00022776"/>
    </source>
</evidence>
<dbReference type="InterPro" id="IPR013083">
    <property type="entry name" value="Znf_RING/FYVE/PHD"/>
</dbReference>
<name>A0A226E8C7_FOLCA</name>
<organism evidence="10 11">
    <name type="scientific">Folsomia candida</name>
    <name type="common">Springtail</name>
    <dbReference type="NCBI Taxonomy" id="158441"/>
    <lineage>
        <taxon>Eukaryota</taxon>
        <taxon>Metazoa</taxon>
        <taxon>Ecdysozoa</taxon>
        <taxon>Arthropoda</taxon>
        <taxon>Hexapoda</taxon>
        <taxon>Collembola</taxon>
        <taxon>Entomobryomorpha</taxon>
        <taxon>Isotomoidea</taxon>
        <taxon>Isotomidae</taxon>
        <taxon>Proisotominae</taxon>
        <taxon>Folsomia</taxon>
    </lineage>
</organism>
<dbReference type="GO" id="GO:0031145">
    <property type="term" value="P:anaphase-promoting complex-dependent catabolic process"/>
    <property type="evidence" value="ECO:0007669"/>
    <property type="project" value="InterPro"/>
</dbReference>
<sequence length="298" mass="33212">MACVICHESCIDFSEAPSVPAEEDELLSLSPSSFENLTKWSSTSDGLTRWSSLSENLTRSLPSSAGLLRSSSSKGLFRSSLSAETLPRSPSKSQVSLQPSGRGTCCFSFLKRRAVRAEEEDEKENEEPVVMEEEENDEESGVIEDDPVYIEPAVESPIVANGCGHVFHRSCLYAWAQSSTSSGDNRGCPRCHEPMDLENLTNLNLEPMSIIKRNTACGPLISMSLNQYYYLKEGSGVAKRVCEAQLEEARKQCLEDKKQLERNFKEECDQQIRDLIAVHEACLQNLRSELKKQEEGTE</sequence>
<dbReference type="GO" id="GO:0005680">
    <property type="term" value="C:anaphase-promoting complex"/>
    <property type="evidence" value="ECO:0007669"/>
    <property type="project" value="InterPro"/>
</dbReference>
<evidence type="ECO:0000256" key="6">
    <source>
        <dbReference type="PROSITE-ProRule" id="PRU00175"/>
    </source>
</evidence>
<dbReference type="EMBL" id="LNIX01000006">
    <property type="protein sequence ID" value="OXA53111.1"/>
    <property type="molecule type" value="Genomic_DNA"/>
</dbReference>
<dbReference type="PROSITE" id="PS50089">
    <property type="entry name" value="ZF_RING_2"/>
    <property type="match status" value="1"/>
</dbReference>
<evidence type="ECO:0000256" key="5">
    <source>
        <dbReference type="ARBA" id="ARBA00022833"/>
    </source>
</evidence>